<evidence type="ECO:0000313" key="3">
    <source>
        <dbReference type="Proteomes" id="UP000464314"/>
    </source>
</evidence>
<reference evidence="2 3" key="1">
    <citation type="submission" date="2020-01" db="EMBL/GenBank/DDBJ databases">
        <title>Genome analysis of Anaerocolumna sp. CBA3638.</title>
        <authorList>
            <person name="Kim J."/>
            <person name="Roh S.W."/>
        </authorList>
    </citation>
    <scope>NUCLEOTIDE SEQUENCE [LARGE SCALE GENOMIC DNA]</scope>
    <source>
        <strain evidence="2 3">CBA3638</strain>
    </source>
</reference>
<dbReference type="InterPro" id="IPR002575">
    <property type="entry name" value="Aminoglycoside_PTrfase"/>
</dbReference>
<name>A0A6P1TNF9_9FIRM</name>
<organism evidence="2 3">
    <name type="scientific">Anaerocolumna sedimenticola</name>
    <dbReference type="NCBI Taxonomy" id="2696063"/>
    <lineage>
        <taxon>Bacteria</taxon>
        <taxon>Bacillati</taxon>
        <taxon>Bacillota</taxon>
        <taxon>Clostridia</taxon>
        <taxon>Lachnospirales</taxon>
        <taxon>Lachnospiraceae</taxon>
        <taxon>Anaerocolumna</taxon>
    </lineage>
</organism>
<dbReference type="RefSeq" id="WP_161838828.1">
    <property type="nucleotide sequence ID" value="NZ_CP048000.1"/>
</dbReference>
<protein>
    <recommendedName>
        <fullName evidence="1">Aminoglycoside phosphotransferase domain-containing protein</fullName>
    </recommendedName>
</protein>
<evidence type="ECO:0000259" key="1">
    <source>
        <dbReference type="Pfam" id="PF01636"/>
    </source>
</evidence>
<dbReference type="KEGG" id="anr:Ana3638_15425"/>
<dbReference type="Proteomes" id="UP000464314">
    <property type="component" value="Chromosome"/>
</dbReference>
<dbReference type="EMBL" id="CP048000">
    <property type="protein sequence ID" value="QHQ62003.1"/>
    <property type="molecule type" value="Genomic_DNA"/>
</dbReference>
<dbReference type="Pfam" id="PF01636">
    <property type="entry name" value="APH"/>
    <property type="match status" value="1"/>
</dbReference>
<dbReference type="AlphaFoldDB" id="A0A6P1TNF9"/>
<dbReference type="SUPFAM" id="SSF56112">
    <property type="entry name" value="Protein kinase-like (PK-like)"/>
    <property type="match status" value="1"/>
</dbReference>
<dbReference type="InterPro" id="IPR011009">
    <property type="entry name" value="Kinase-like_dom_sf"/>
</dbReference>
<dbReference type="Gene3D" id="3.30.200.20">
    <property type="entry name" value="Phosphorylase Kinase, domain 1"/>
    <property type="match status" value="1"/>
</dbReference>
<proteinExistence type="predicted"/>
<feature type="domain" description="Aminoglycoside phosphotransferase" evidence="1">
    <location>
        <begin position="11"/>
        <end position="66"/>
    </location>
</feature>
<accession>A0A6P1TNF9</accession>
<evidence type="ECO:0000313" key="2">
    <source>
        <dbReference type="EMBL" id="QHQ62003.1"/>
    </source>
</evidence>
<gene>
    <name evidence="2" type="ORF">Ana3638_15425</name>
</gene>
<keyword evidence="3" id="KW-1185">Reference proteome</keyword>
<sequence length="82" mass="9604">MSNAQVICFNDFVLKKEKPTEESQNEYKMMAWLAEKLPVPQVVCYEKDSDMSYLLMSRIAGEKINLSKNLLFHMGIIAKYFY</sequence>